<name>A0A4R5U694_9GAMM</name>
<proteinExistence type="predicted"/>
<organism evidence="1 2">
    <name type="scientific">Luteimonas terrae</name>
    <dbReference type="NCBI Taxonomy" id="1530191"/>
    <lineage>
        <taxon>Bacteria</taxon>
        <taxon>Pseudomonadati</taxon>
        <taxon>Pseudomonadota</taxon>
        <taxon>Gammaproteobacteria</taxon>
        <taxon>Lysobacterales</taxon>
        <taxon>Lysobacteraceae</taxon>
        <taxon>Luteimonas</taxon>
    </lineage>
</organism>
<keyword evidence="2" id="KW-1185">Reference proteome</keyword>
<sequence length="157" mass="17030">MMRLLVSAMLALATPSDGDNTPWSSNPRMLACAPEVLRPPAPLVLSLGPGHGRELAIRRVADDRWYFLVVQQPLEGTPLLMTPEAFTRAKRVEVPMSFEGRASVESPLAPVFRTPGAYEVYVSDALESDLGGHVCKIEYRGVSSRARPGTAEPARGT</sequence>
<evidence type="ECO:0000313" key="2">
    <source>
        <dbReference type="Proteomes" id="UP000295543"/>
    </source>
</evidence>
<comment type="caution">
    <text evidence="1">The sequence shown here is derived from an EMBL/GenBank/DDBJ whole genome shotgun (WGS) entry which is preliminary data.</text>
</comment>
<dbReference type="RefSeq" id="WP_133394489.1">
    <property type="nucleotide sequence ID" value="NZ_SMTG01000006.1"/>
</dbReference>
<gene>
    <name evidence="1" type="ORF">E2F49_14205</name>
</gene>
<protein>
    <submittedName>
        <fullName evidence="1">Uncharacterized protein</fullName>
    </submittedName>
</protein>
<dbReference type="Proteomes" id="UP000295543">
    <property type="component" value="Unassembled WGS sequence"/>
</dbReference>
<accession>A0A4R5U694</accession>
<dbReference type="AlphaFoldDB" id="A0A4R5U694"/>
<reference evidence="1 2" key="1">
    <citation type="submission" date="2019-03" db="EMBL/GenBank/DDBJ databases">
        <title>Luteimonas zhaokaii sp.nov., isolated from the rectal contents of Plateau pika in Yushu, Qinghai Province, China.</title>
        <authorList>
            <person name="Zhang G."/>
        </authorList>
    </citation>
    <scope>NUCLEOTIDE SEQUENCE [LARGE SCALE GENOMIC DNA]</scope>
    <source>
        <strain evidence="1 2">THG-MD21</strain>
    </source>
</reference>
<evidence type="ECO:0000313" key="1">
    <source>
        <dbReference type="EMBL" id="TDK29522.1"/>
    </source>
</evidence>
<dbReference type="OrthoDB" id="6058449at2"/>
<dbReference type="EMBL" id="SMTG01000006">
    <property type="protein sequence ID" value="TDK29522.1"/>
    <property type="molecule type" value="Genomic_DNA"/>
</dbReference>